<evidence type="ECO:0000256" key="9">
    <source>
        <dbReference type="SAM" id="Phobius"/>
    </source>
</evidence>
<evidence type="ECO:0000256" key="7">
    <source>
        <dbReference type="ARBA" id="ARBA00023136"/>
    </source>
</evidence>
<name>A0ABU5Q826_9BACT</name>
<evidence type="ECO:0000256" key="3">
    <source>
        <dbReference type="ARBA" id="ARBA00022448"/>
    </source>
</evidence>
<feature type="transmembrane region" description="Helical" evidence="9">
    <location>
        <begin position="491"/>
        <end position="514"/>
    </location>
</feature>
<keyword evidence="7 9" id="KW-0472">Membrane</keyword>
<evidence type="ECO:0000313" key="10">
    <source>
        <dbReference type="EMBL" id="MEA5138748.1"/>
    </source>
</evidence>
<dbReference type="InterPro" id="IPR001036">
    <property type="entry name" value="Acrflvin-R"/>
</dbReference>
<feature type="transmembrane region" description="Helical" evidence="9">
    <location>
        <begin position="549"/>
        <end position="568"/>
    </location>
</feature>
<sequence>MIDSIIRFSIYNKLVIGLLVLALVTWGGISLTQLTIDALPDITSNQVQVITQSPALPASEVEQFITYPLEISLRTVPNTKEIRSISRMGLSVITVVFDDDVPMEKARQQISEKIREAEPNLVAGSGRPEMAPITTGLGEFYQYTLVVEPQFKEKYSLADLRTLQDWVVKRQLLGIKGVVEVSSYGGNLKQYEVAINPERLRAMNLSIAEVFQALQDNNANSGGSYIEKGTDAYFIRSEGRVTSLQDIENIVVASRGGLPVLVSDVAKVQFGHAVRYGAMTRNGEGESVGAVVLLLKGESAQKVVKEVKKRIEEIQKSLPEGVRVQSFIDRSKLIDKATGTVQKNLVEGGLIVVFILVLLLGNLRAGLVVASVIPLCLLFSFALMNLFGVSANLMSLGAIDFGLIVDGAVIIVEAVVHRLHTQKFPLEHHKDGSTSVRLLTQVEMNESVYDSAVTIRKSAAFGEIIILIVYFPILALTGIEGKMFRPMAETVSFAIIGALILSLTYVPMMSSLCLSKKISHKETIADKIINFLYRYYRPIINWALDKKGIILASSLVLFVASLLLFGSLGGEFIPELNEGDFAVETILHSNASLSQSVKSNNEAQKLLLREFPDEIEQVVSRIGSSEIPTDPMGVNACDLIIDLKDTKEWKKAETMEELAQKMDDVLKDIPGVTFEFTQPIQMRFNELIAGVKSDIAIKIFGEDLDVLYAKAQEIAQKIHKVNGIADLKVQQIDGVPQMVVNYNRQKIAQYGLNIKNLNTLLKAAFAGEETGVVYEGEKRFSLVIRLDSTYRKDIQNIRDLYLDLPNGGKIPFSEVANIEYQDSPSEISRDNARRRISIGINVRNRDVESLVSEVQGIIDTKVVMPVGYTVSYGGAFENLQAAKSRLFIAVPVALFLIFALLFFTFGSLVEALIVFVAIPLSAIGGILSLWVRDMPFSVSAGIGFIALFGVAVLNGIVLISYFKILEKEGISDIKERILEGTKTRFRPVMMTAAVASMGFLPMALSHSPGAEVQRPLATVVIGGLITATILTLVVLPIIYSLVFGGKIKVSKNLTSIVLLCLLSTSVFAQNSQPQSLQMCIDKALRQNQNVQISNLEISGSQALVKTARDLPKTAIDAQYGRTQVFDGNDVTLSVGQSFALPSFYKAQENLLKGNVLSAEKRAKLTKNQLIGEVKSVYFQILYTTQYIKLLQEQDSLYQSAFKAASVRYKTGETDLLEKVSFETRLREIQNRIQRTQADKQNLYQTLRFLMNTNEVFEIDHSLTPKKSLAISDLQLAANPYLGILKQQSEVSRLQTNLEQQRLKPDVKIAVTNQSIERHYNQNFVQVGMNIPIFTKAQQARITASKINEQVINQQYQYAESQLQSQLNSLKIQVEKSETSLKYYKESALPQADLISKTASKSYRAGEIEYVEFVQNITQAWQIKEMYLSELQNFNQLIINIETLIGNE</sequence>
<comment type="subcellular location">
    <subcellularLocation>
        <location evidence="1">Cell membrane</location>
        <topology evidence="1">Multi-pass membrane protein</topology>
    </subcellularLocation>
</comment>
<dbReference type="Gene3D" id="1.20.1600.10">
    <property type="entry name" value="Outer membrane efflux proteins (OEP)"/>
    <property type="match status" value="1"/>
</dbReference>
<feature type="transmembrane region" description="Helical" evidence="9">
    <location>
        <begin position="367"/>
        <end position="387"/>
    </location>
</feature>
<dbReference type="Gene3D" id="3.30.70.1440">
    <property type="entry name" value="Multidrug efflux transporter AcrB pore domain"/>
    <property type="match status" value="1"/>
</dbReference>
<evidence type="ECO:0000256" key="6">
    <source>
        <dbReference type="ARBA" id="ARBA00022989"/>
    </source>
</evidence>
<evidence type="ECO:0000256" key="4">
    <source>
        <dbReference type="ARBA" id="ARBA00022475"/>
    </source>
</evidence>
<dbReference type="Gene3D" id="3.30.2090.10">
    <property type="entry name" value="Multidrug efflux transporter AcrB TolC docking domain, DN and DC subdomains"/>
    <property type="match status" value="2"/>
</dbReference>
<keyword evidence="4" id="KW-1003">Cell membrane</keyword>
<evidence type="ECO:0000256" key="8">
    <source>
        <dbReference type="SAM" id="Coils"/>
    </source>
</evidence>
<feature type="transmembrane region" description="Helical" evidence="9">
    <location>
        <begin position="460"/>
        <end position="479"/>
    </location>
</feature>
<dbReference type="SUPFAM" id="SSF82866">
    <property type="entry name" value="Multidrug efflux transporter AcrB transmembrane domain"/>
    <property type="match status" value="2"/>
</dbReference>
<dbReference type="InterPro" id="IPR004763">
    <property type="entry name" value="CusA-like"/>
</dbReference>
<keyword evidence="3" id="KW-0813">Transport</keyword>
<dbReference type="Pfam" id="PF00873">
    <property type="entry name" value="ACR_tran"/>
    <property type="match status" value="1"/>
</dbReference>
<comment type="similarity">
    <text evidence="2">Belongs to the resistance-nodulation-cell division (RND) (TC 2.A.6) family.</text>
</comment>
<dbReference type="Proteomes" id="UP001302949">
    <property type="component" value="Unassembled WGS sequence"/>
</dbReference>
<keyword evidence="8" id="KW-0175">Coiled coil</keyword>
<feature type="transmembrane region" description="Helical" evidence="9">
    <location>
        <begin position="1016"/>
        <end position="1042"/>
    </location>
</feature>
<feature type="transmembrane region" description="Helical" evidence="9">
    <location>
        <begin position="344"/>
        <end position="360"/>
    </location>
</feature>
<proteinExistence type="inferred from homology"/>
<dbReference type="RefSeq" id="WP_323295916.1">
    <property type="nucleotide sequence ID" value="NZ_JAYFUM010000007.1"/>
</dbReference>
<feature type="transmembrane region" description="Helical" evidence="9">
    <location>
        <begin position="985"/>
        <end position="1004"/>
    </location>
</feature>
<dbReference type="Gene3D" id="3.30.70.1430">
    <property type="entry name" value="Multidrug efflux transporter AcrB pore domain"/>
    <property type="match status" value="2"/>
</dbReference>
<dbReference type="EMBL" id="JAYFUM010000007">
    <property type="protein sequence ID" value="MEA5138748.1"/>
    <property type="molecule type" value="Genomic_DNA"/>
</dbReference>
<evidence type="ECO:0000256" key="1">
    <source>
        <dbReference type="ARBA" id="ARBA00004651"/>
    </source>
</evidence>
<organism evidence="10 11">
    <name type="scientific">Arcicella rigui</name>
    <dbReference type="NCBI Taxonomy" id="797020"/>
    <lineage>
        <taxon>Bacteria</taxon>
        <taxon>Pseudomonadati</taxon>
        <taxon>Bacteroidota</taxon>
        <taxon>Cytophagia</taxon>
        <taxon>Cytophagales</taxon>
        <taxon>Flectobacillaceae</taxon>
        <taxon>Arcicella</taxon>
    </lineage>
</organism>
<feature type="coiled-coil region" evidence="8">
    <location>
        <begin position="1218"/>
        <end position="1245"/>
    </location>
</feature>
<dbReference type="Gene3D" id="1.20.1640.10">
    <property type="entry name" value="Multidrug efflux transporter AcrB transmembrane domain"/>
    <property type="match status" value="2"/>
</dbReference>
<keyword evidence="5 9" id="KW-0812">Transmembrane</keyword>
<dbReference type="PANTHER" id="PTHR32063:SF24">
    <property type="entry name" value="CATION EFFLUX SYSTEM (ACRB_ACRD_ACRF FAMILY)"/>
    <property type="match status" value="1"/>
</dbReference>
<evidence type="ECO:0000256" key="2">
    <source>
        <dbReference type="ARBA" id="ARBA00010942"/>
    </source>
</evidence>
<dbReference type="SUPFAM" id="SSF82693">
    <property type="entry name" value="Multidrug efflux transporter AcrB pore domain, PN1, PN2, PC1 and PC2 subdomains"/>
    <property type="match status" value="3"/>
</dbReference>
<feature type="transmembrane region" description="Helical" evidence="9">
    <location>
        <begin position="942"/>
        <end position="964"/>
    </location>
</feature>
<feature type="transmembrane region" description="Helical" evidence="9">
    <location>
        <begin position="886"/>
        <end position="905"/>
    </location>
</feature>
<reference evidence="10 11" key="1">
    <citation type="submission" date="2023-12" db="EMBL/GenBank/DDBJ databases">
        <title>Novel species of the genus Arcicella isolated from rivers.</title>
        <authorList>
            <person name="Lu H."/>
        </authorList>
    </citation>
    <scope>NUCLEOTIDE SEQUENCE [LARGE SCALE GENOMIC DNA]</scope>
    <source>
        <strain evidence="10 11">KCTC 23307</strain>
    </source>
</reference>
<feature type="transmembrane region" description="Helical" evidence="9">
    <location>
        <begin position="1049"/>
        <end position="1068"/>
    </location>
</feature>
<dbReference type="NCBIfam" id="TIGR00914">
    <property type="entry name" value="2A0601"/>
    <property type="match status" value="1"/>
</dbReference>
<evidence type="ECO:0000313" key="11">
    <source>
        <dbReference type="Proteomes" id="UP001302949"/>
    </source>
</evidence>
<keyword evidence="11" id="KW-1185">Reference proteome</keyword>
<dbReference type="PANTHER" id="PTHR32063">
    <property type="match status" value="1"/>
</dbReference>
<accession>A0ABU5Q826</accession>
<dbReference type="SUPFAM" id="SSF56954">
    <property type="entry name" value="Outer membrane efflux proteins (OEP)"/>
    <property type="match status" value="1"/>
</dbReference>
<dbReference type="InterPro" id="IPR027463">
    <property type="entry name" value="AcrB_DN_DC_subdom"/>
</dbReference>
<evidence type="ECO:0000256" key="5">
    <source>
        <dbReference type="ARBA" id="ARBA00022692"/>
    </source>
</evidence>
<protein>
    <submittedName>
        <fullName evidence="10">CusA/CzcA family heavy metal efflux RND transporter</fullName>
    </submittedName>
</protein>
<feature type="transmembrane region" description="Helical" evidence="9">
    <location>
        <begin position="912"/>
        <end position="930"/>
    </location>
</feature>
<dbReference type="Gene3D" id="3.30.70.1320">
    <property type="entry name" value="Multidrug efflux transporter AcrB pore domain like"/>
    <property type="match status" value="1"/>
</dbReference>
<feature type="transmembrane region" description="Helical" evidence="9">
    <location>
        <begin position="393"/>
        <end position="416"/>
    </location>
</feature>
<gene>
    <name evidence="10" type="ORF">VB248_06380</name>
</gene>
<dbReference type="PRINTS" id="PR00702">
    <property type="entry name" value="ACRIFLAVINRP"/>
</dbReference>
<comment type="caution">
    <text evidence="10">The sequence shown here is derived from an EMBL/GenBank/DDBJ whole genome shotgun (WGS) entry which is preliminary data.</text>
</comment>
<keyword evidence="6 9" id="KW-1133">Transmembrane helix</keyword>
<dbReference type="SUPFAM" id="SSF82714">
    <property type="entry name" value="Multidrug efflux transporter AcrB TolC docking domain, DN and DC subdomains"/>
    <property type="match status" value="2"/>
</dbReference>